<comment type="cofactor">
    <cofactor evidence="1 8">
        <name>FAD</name>
        <dbReference type="ChEBI" id="CHEBI:57692"/>
    </cofactor>
</comment>
<dbReference type="PANTHER" id="PTHR19370:SF189">
    <property type="entry name" value="CYTOCHROME C MITOCHONDRIAL IMPORT FACTOR CYC2"/>
    <property type="match status" value="1"/>
</dbReference>
<evidence type="ECO:0000259" key="11">
    <source>
        <dbReference type="PROSITE" id="PS51384"/>
    </source>
</evidence>
<comment type="subcellular location">
    <subcellularLocation>
        <location evidence="2">Membrane</location>
    </subcellularLocation>
</comment>
<reference evidence="12 13" key="2">
    <citation type="journal article" date="2012" name="PLoS Pathog.">
        <title>Diverse lifestyles and strategies of plant pathogenesis encoded in the genomes of eighteen Dothideomycetes fungi.</title>
        <authorList>
            <person name="Ohm R.A."/>
            <person name="Feau N."/>
            <person name="Henrissat B."/>
            <person name="Schoch C.L."/>
            <person name="Horwitz B.A."/>
            <person name="Barry K.W."/>
            <person name="Condon B.J."/>
            <person name="Copeland A.C."/>
            <person name="Dhillon B."/>
            <person name="Glaser F."/>
            <person name="Hesse C.N."/>
            <person name="Kosti I."/>
            <person name="LaButti K."/>
            <person name="Lindquist E.A."/>
            <person name="Lucas S."/>
            <person name="Salamov A.A."/>
            <person name="Bradshaw R.E."/>
            <person name="Ciuffetti L."/>
            <person name="Hamelin R.C."/>
            <person name="Kema G.H.J."/>
            <person name="Lawrence C."/>
            <person name="Scott J.A."/>
            <person name="Spatafora J.W."/>
            <person name="Turgeon B.G."/>
            <person name="de Wit P.J.G.M."/>
            <person name="Zhong S."/>
            <person name="Goodwin S.B."/>
            <person name="Grigoriev I.V."/>
        </authorList>
    </citation>
    <scope>NUCLEOTIDE SEQUENCE [LARGE SCALE GENOMIC DNA]</scope>
    <source>
        <strain evidence="13">NZE10 / CBS 128990</strain>
    </source>
</reference>
<evidence type="ECO:0000256" key="3">
    <source>
        <dbReference type="ARBA" id="ARBA00006105"/>
    </source>
</evidence>
<dbReference type="GO" id="GO:0016020">
    <property type="term" value="C:membrane"/>
    <property type="evidence" value="ECO:0007669"/>
    <property type="project" value="UniProtKB-SubCell"/>
</dbReference>
<dbReference type="InterPro" id="IPR017927">
    <property type="entry name" value="FAD-bd_FR_type"/>
</dbReference>
<dbReference type="GO" id="GO:0016491">
    <property type="term" value="F:oxidoreductase activity"/>
    <property type="evidence" value="ECO:0007669"/>
    <property type="project" value="UniProtKB-KW"/>
</dbReference>
<evidence type="ECO:0000256" key="7">
    <source>
        <dbReference type="ARBA" id="ARBA00023136"/>
    </source>
</evidence>
<feature type="binding site" evidence="8">
    <location>
        <position position="155"/>
    </location>
    <ligand>
        <name>FAD</name>
        <dbReference type="ChEBI" id="CHEBI:57692"/>
    </ligand>
</feature>
<evidence type="ECO:0000256" key="8">
    <source>
        <dbReference type="PIRSR" id="PIRSR601834-1"/>
    </source>
</evidence>
<reference evidence="13" key="1">
    <citation type="journal article" date="2012" name="PLoS Genet.">
        <title>The genomes of the fungal plant pathogens Cladosporium fulvum and Dothistroma septosporum reveal adaptation to different hosts and lifestyles but also signatures of common ancestry.</title>
        <authorList>
            <person name="de Wit P.J.G.M."/>
            <person name="van der Burgt A."/>
            <person name="Oekmen B."/>
            <person name="Stergiopoulos I."/>
            <person name="Abd-Elsalam K.A."/>
            <person name="Aerts A.L."/>
            <person name="Bahkali A.H."/>
            <person name="Beenen H.G."/>
            <person name="Chettri P."/>
            <person name="Cox M.P."/>
            <person name="Datema E."/>
            <person name="de Vries R.P."/>
            <person name="Dhillon B."/>
            <person name="Ganley A.R."/>
            <person name="Griffiths S.A."/>
            <person name="Guo Y."/>
            <person name="Hamelin R.C."/>
            <person name="Henrissat B."/>
            <person name="Kabir M.S."/>
            <person name="Jashni M.K."/>
            <person name="Kema G."/>
            <person name="Klaubauf S."/>
            <person name="Lapidus A."/>
            <person name="Levasseur A."/>
            <person name="Lindquist E."/>
            <person name="Mehrabi R."/>
            <person name="Ohm R.A."/>
            <person name="Owen T.J."/>
            <person name="Salamov A."/>
            <person name="Schwelm A."/>
            <person name="Schijlen E."/>
            <person name="Sun H."/>
            <person name="van den Burg H.A."/>
            <person name="van Ham R.C.H.J."/>
            <person name="Zhang S."/>
            <person name="Goodwin S.B."/>
            <person name="Grigoriev I.V."/>
            <person name="Collemare J."/>
            <person name="Bradshaw R.E."/>
        </authorList>
    </citation>
    <scope>NUCLEOTIDE SEQUENCE [LARGE SCALE GENOMIC DNA]</scope>
    <source>
        <strain evidence="13">NZE10 / CBS 128990</strain>
    </source>
</reference>
<evidence type="ECO:0000256" key="5">
    <source>
        <dbReference type="ARBA" id="ARBA00022827"/>
    </source>
</evidence>
<dbReference type="SUPFAM" id="SSF63380">
    <property type="entry name" value="Riboflavin synthase domain-like"/>
    <property type="match status" value="1"/>
</dbReference>
<sequence>MSRARFSQCTRLHEEASSGKTTPKPPPNDEHNGQQRKKSSFTLPALALFAIAIPLGWYLIPFCYQSNLASRHEFVKYTLIAKDPVSSTSSIFTLQPSCSVALDLYDPTLERALTSVEFKQPQLQIARSYTLLPQQWGQHEDEIRFLIRREEKGEVSNFLHRLAAGAEVEVRGVKGEYTLPKGVRNVVFLAGGTGIAPALQVCDLVAEQEEGRVHVMWASRRREECMGGRSDTVKEKKGASWFSWVRRAEEKQIVENDEDRGVLVGMLQALKREAKRADGQESRVVVDYYVDEEGLFLKPEDVNNVLKRLQPTHEDKTPGKNFLIVSGPEGFVNYWAGSKQWMNGREVQGPLRGLLATFDLDDWMVLKL</sequence>
<feature type="binding site" evidence="8">
    <location>
        <position position="146"/>
    </location>
    <ligand>
        <name>FAD</name>
        <dbReference type="ChEBI" id="CHEBI:57692"/>
    </ligand>
</feature>
<keyword evidence="7 10" id="KW-0472">Membrane</keyword>
<evidence type="ECO:0000256" key="2">
    <source>
        <dbReference type="ARBA" id="ARBA00004370"/>
    </source>
</evidence>
<name>N1PYI1_DOTSN</name>
<feature type="binding site" evidence="8">
    <location>
        <position position="129"/>
    </location>
    <ligand>
        <name>FAD</name>
        <dbReference type="ChEBI" id="CHEBI:57692"/>
    </ligand>
</feature>
<dbReference type="SUPFAM" id="SSF52343">
    <property type="entry name" value="Ferredoxin reductase-like, C-terminal NADP-linked domain"/>
    <property type="match status" value="1"/>
</dbReference>
<keyword evidence="10" id="KW-0812">Transmembrane</keyword>
<keyword evidence="10" id="KW-1133">Transmembrane helix</keyword>
<evidence type="ECO:0000256" key="10">
    <source>
        <dbReference type="SAM" id="Phobius"/>
    </source>
</evidence>
<feature type="transmembrane region" description="Helical" evidence="10">
    <location>
        <begin position="41"/>
        <end position="60"/>
    </location>
</feature>
<protein>
    <recommendedName>
        <fullName evidence="11">FAD-binding FR-type domain-containing protein</fullName>
    </recommendedName>
</protein>
<feature type="domain" description="FAD-binding FR-type" evidence="11">
    <location>
        <begin position="72"/>
        <end position="180"/>
    </location>
</feature>
<dbReference type="OMA" id="GCLRFFI"/>
<dbReference type="eggNOG" id="KOG0534">
    <property type="taxonomic scope" value="Eukaryota"/>
</dbReference>
<keyword evidence="4 8" id="KW-0285">Flavoprotein</keyword>
<dbReference type="AlphaFoldDB" id="N1PYI1"/>
<comment type="similarity">
    <text evidence="3">Belongs to the flavoprotein pyridine nucleotide cytochrome reductase family.</text>
</comment>
<dbReference type="InterPro" id="IPR001834">
    <property type="entry name" value="CBR-like"/>
</dbReference>
<dbReference type="OrthoDB" id="432685at2759"/>
<feature type="compositionally biased region" description="Polar residues" evidence="9">
    <location>
        <begin position="1"/>
        <end position="10"/>
    </location>
</feature>
<accession>N1PYI1</accession>
<dbReference type="STRING" id="675120.N1PYI1"/>
<proteinExistence type="inferred from homology"/>
<keyword evidence="5 8" id="KW-0274">FAD</keyword>
<feature type="binding site" evidence="8">
    <location>
        <position position="127"/>
    </location>
    <ligand>
        <name>FAD</name>
        <dbReference type="ChEBI" id="CHEBI:57692"/>
    </ligand>
</feature>
<dbReference type="Pfam" id="PF00970">
    <property type="entry name" value="FAD_binding_6"/>
    <property type="match status" value="1"/>
</dbReference>
<organism evidence="12 13">
    <name type="scientific">Dothistroma septosporum (strain NZE10 / CBS 128990)</name>
    <name type="common">Red band needle blight fungus</name>
    <name type="synonym">Mycosphaerella pini</name>
    <dbReference type="NCBI Taxonomy" id="675120"/>
    <lineage>
        <taxon>Eukaryota</taxon>
        <taxon>Fungi</taxon>
        <taxon>Dikarya</taxon>
        <taxon>Ascomycota</taxon>
        <taxon>Pezizomycotina</taxon>
        <taxon>Dothideomycetes</taxon>
        <taxon>Dothideomycetidae</taxon>
        <taxon>Mycosphaerellales</taxon>
        <taxon>Mycosphaerellaceae</taxon>
        <taxon>Dothistroma</taxon>
    </lineage>
</organism>
<dbReference type="Gene3D" id="3.40.50.80">
    <property type="entry name" value="Nucleotide-binding domain of ferredoxin-NADP reductase (FNR) module"/>
    <property type="match status" value="1"/>
</dbReference>
<evidence type="ECO:0000313" key="13">
    <source>
        <dbReference type="Proteomes" id="UP000016933"/>
    </source>
</evidence>
<feature type="binding site" evidence="8">
    <location>
        <position position="156"/>
    </location>
    <ligand>
        <name>FAD</name>
        <dbReference type="ChEBI" id="CHEBI:57692"/>
    </ligand>
</feature>
<dbReference type="InterPro" id="IPR008333">
    <property type="entry name" value="Cbr1-like_FAD-bd_dom"/>
</dbReference>
<feature type="region of interest" description="Disordered" evidence="9">
    <location>
        <begin position="1"/>
        <end position="37"/>
    </location>
</feature>
<dbReference type="CDD" id="cd06183">
    <property type="entry name" value="cyt_b5_reduct_like"/>
    <property type="match status" value="1"/>
</dbReference>
<evidence type="ECO:0000256" key="4">
    <source>
        <dbReference type="ARBA" id="ARBA00022630"/>
    </source>
</evidence>
<dbReference type="Proteomes" id="UP000016933">
    <property type="component" value="Unassembled WGS sequence"/>
</dbReference>
<dbReference type="HOGENOM" id="CLU_003827_6_0_1"/>
<dbReference type="InterPro" id="IPR001433">
    <property type="entry name" value="OxRdtase_FAD/NAD-bd"/>
</dbReference>
<dbReference type="Pfam" id="PF00175">
    <property type="entry name" value="NAD_binding_1"/>
    <property type="match status" value="1"/>
</dbReference>
<dbReference type="Gene3D" id="2.40.30.10">
    <property type="entry name" value="Translation factors"/>
    <property type="match status" value="1"/>
</dbReference>
<dbReference type="PANTHER" id="PTHR19370">
    <property type="entry name" value="NADH-CYTOCHROME B5 REDUCTASE"/>
    <property type="match status" value="1"/>
</dbReference>
<evidence type="ECO:0000256" key="9">
    <source>
        <dbReference type="SAM" id="MobiDB-lite"/>
    </source>
</evidence>
<dbReference type="GO" id="GO:0005739">
    <property type="term" value="C:mitochondrion"/>
    <property type="evidence" value="ECO:0007669"/>
    <property type="project" value="TreeGrafter"/>
</dbReference>
<dbReference type="InterPro" id="IPR017938">
    <property type="entry name" value="Riboflavin_synthase-like_b-brl"/>
</dbReference>
<dbReference type="InterPro" id="IPR039261">
    <property type="entry name" value="FNR_nucleotide-bd"/>
</dbReference>
<dbReference type="PROSITE" id="PS51384">
    <property type="entry name" value="FAD_FR"/>
    <property type="match status" value="1"/>
</dbReference>
<gene>
    <name evidence="12" type="ORF">DOTSEDRAFT_122528</name>
</gene>
<evidence type="ECO:0000256" key="6">
    <source>
        <dbReference type="ARBA" id="ARBA00023002"/>
    </source>
</evidence>
<dbReference type="EMBL" id="KB446536">
    <property type="protein sequence ID" value="EME48033.1"/>
    <property type="molecule type" value="Genomic_DNA"/>
</dbReference>
<keyword evidence="6" id="KW-0560">Oxidoreductase</keyword>
<keyword evidence="13" id="KW-1185">Reference proteome</keyword>
<evidence type="ECO:0000313" key="12">
    <source>
        <dbReference type="EMBL" id="EME48033.1"/>
    </source>
</evidence>
<evidence type="ECO:0000256" key="1">
    <source>
        <dbReference type="ARBA" id="ARBA00001974"/>
    </source>
</evidence>